<dbReference type="Gramene" id="GBG63185">
    <property type="protein sequence ID" value="GBG63185"/>
    <property type="gene ID" value="CBR_g36953"/>
</dbReference>
<dbReference type="InterPro" id="IPR011990">
    <property type="entry name" value="TPR-like_helical_dom_sf"/>
</dbReference>
<evidence type="ECO:0000313" key="6">
    <source>
        <dbReference type="EMBL" id="GBG63185.1"/>
    </source>
</evidence>
<evidence type="ECO:0000313" key="7">
    <source>
        <dbReference type="Proteomes" id="UP000265515"/>
    </source>
</evidence>
<dbReference type="CDD" id="cd21377">
    <property type="entry name" value="CTWD_Cns1-like"/>
    <property type="match status" value="1"/>
</dbReference>
<keyword evidence="1" id="KW-0677">Repeat</keyword>
<keyword evidence="2" id="KW-0802">TPR repeat</keyword>
<dbReference type="Gene3D" id="1.25.40.10">
    <property type="entry name" value="Tetratricopeptide repeat domain"/>
    <property type="match status" value="1"/>
</dbReference>
<dbReference type="GO" id="GO:0051879">
    <property type="term" value="F:Hsp90 protein binding"/>
    <property type="evidence" value="ECO:0007669"/>
    <property type="project" value="EnsemblPlants"/>
</dbReference>
<protein>
    <recommendedName>
        <fullName evidence="5">Cns1/TTC4 wheel domain-containing protein</fullName>
    </recommendedName>
</protein>
<dbReference type="SUPFAM" id="SSF48452">
    <property type="entry name" value="TPR-like"/>
    <property type="match status" value="1"/>
</dbReference>
<feature type="domain" description="Cns1/TTC4 wheel" evidence="5">
    <location>
        <begin position="207"/>
        <end position="275"/>
    </location>
</feature>
<dbReference type="OrthoDB" id="420195at2759"/>
<dbReference type="GO" id="GO:0005634">
    <property type="term" value="C:nucleus"/>
    <property type="evidence" value="ECO:0007669"/>
    <property type="project" value="TreeGrafter"/>
</dbReference>
<dbReference type="SMART" id="SM00028">
    <property type="entry name" value="TPR"/>
    <property type="match status" value="2"/>
</dbReference>
<dbReference type="AlphaFoldDB" id="A0A388JZJ1"/>
<dbReference type="Proteomes" id="UP000265515">
    <property type="component" value="Unassembled WGS sequence"/>
</dbReference>
<evidence type="ECO:0000259" key="5">
    <source>
        <dbReference type="Pfam" id="PF18972"/>
    </source>
</evidence>
<dbReference type="GO" id="GO:0005829">
    <property type="term" value="C:cytosol"/>
    <property type="evidence" value="ECO:0007669"/>
    <property type="project" value="TreeGrafter"/>
</dbReference>
<dbReference type="InterPro" id="IPR019734">
    <property type="entry name" value="TPR_rpt"/>
</dbReference>
<dbReference type="PANTHER" id="PTHR46035:SF1">
    <property type="entry name" value="TETRATRICOPEPTIDE REPEAT PROTEIN 4"/>
    <property type="match status" value="1"/>
</dbReference>
<name>A0A388JZJ1_CHABU</name>
<reference evidence="6 7" key="1">
    <citation type="journal article" date="2018" name="Cell">
        <title>The Chara Genome: Secondary Complexity and Implications for Plant Terrestrialization.</title>
        <authorList>
            <person name="Nishiyama T."/>
            <person name="Sakayama H."/>
            <person name="Vries J.D."/>
            <person name="Buschmann H."/>
            <person name="Saint-Marcoux D."/>
            <person name="Ullrich K.K."/>
            <person name="Haas F.B."/>
            <person name="Vanderstraeten L."/>
            <person name="Becker D."/>
            <person name="Lang D."/>
            <person name="Vosolsobe S."/>
            <person name="Rombauts S."/>
            <person name="Wilhelmsson P.K.I."/>
            <person name="Janitza P."/>
            <person name="Kern R."/>
            <person name="Heyl A."/>
            <person name="Rumpler F."/>
            <person name="Villalobos L.I.A.C."/>
            <person name="Clay J.M."/>
            <person name="Skokan R."/>
            <person name="Toyoda A."/>
            <person name="Suzuki Y."/>
            <person name="Kagoshima H."/>
            <person name="Schijlen E."/>
            <person name="Tajeshwar N."/>
            <person name="Catarino B."/>
            <person name="Hetherington A.J."/>
            <person name="Saltykova A."/>
            <person name="Bonnot C."/>
            <person name="Breuninger H."/>
            <person name="Symeonidi A."/>
            <person name="Radhakrishnan G.V."/>
            <person name="Van Nieuwerburgh F."/>
            <person name="Deforce D."/>
            <person name="Chang C."/>
            <person name="Karol K.G."/>
            <person name="Hedrich R."/>
            <person name="Ulvskov P."/>
            <person name="Glockner G."/>
            <person name="Delwiche C.F."/>
            <person name="Petrasek J."/>
            <person name="Van de Peer Y."/>
            <person name="Friml J."/>
            <person name="Beilby M."/>
            <person name="Dolan L."/>
            <person name="Kohara Y."/>
            <person name="Sugano S."/>
            <person name="Fujiyama A."/>
            <person name="Delaux P.-M."/>
            <person name="Quint M."/>
            <person name="TheiBen G."/>
            <person name="Hagemann M."/>
            <person name="Harholt J."/>
            <person name="Dunand C."/>
            <person name="Zachgo S."/>
            <person name="Langdale J."/>
            <person name="Maumus F."/>
            <person name="Straeten D.V.D."/>
            <person name="Gould S.B."/>
            <person name="Rensing S.A."/>
        </authorList>
    </citation>
    <scope>NUCLEOTIDE SEQUENCE [LARGE SCALE GENOMIC DNA]</scope>
    <source>
        <strain evidence="6 7">S276</strain>
    </source>
</reference>
<comment type="caution">
    <text evidence="6">The sequence shown here is derived from an EMBL/GenBank/DDBJ whole genome shotgun (WGS) entry which is preliminary data.</text>
</comment>
<dbReference type="GO" id="GO:0006457">
    <property type="term" value="P:protein folding"/>
    <property type="evidence" value="ECO:0007669"/>
    <property type="project" value="TreeGrafter"/>
</dbReference>
<feature type="compositionally biased region" description="Basic residues" evidence="4">
    <location>
        <begin position="26"/>
        <end position="38"/>
    </location>
</feature>
<dbReference type="OMA" id="HWAINRY"/>
<dbReference type="EMBL" id="BFEA01000036">
    <property type="protein sequence ID" value="GBG63185.1"/>
    <property type="molecule type" value="Genomic_DNA"/>
</dbReference>
<evidence type="ECO:0000256" key="1">
    <source>
        <dbReference type="ARBA" id="ARBA00022737"/>
    </source>
</evidence>
<evidence type="ECO:0000256" key="4">
    <source>
        <dbReference type="SAM" id="MobiDB-lite"/>
    </source>
</evidence>
<evidence type="ECO:0000256" key="2">
    <source>
        <dbReference type="ARBA" id="ARBA00022803"/>
    </source>
</evidence>
<evidence type="ECO:0000256" key="3">
    <source>
        <dbReference type="ARBA" id="ARBA00023602"/>
    </source>
</evidence>
<organism evidence="6 7">
    <name type="scientific">Chara braunii</name>
    <name type="common">Braun's stonewort</name>
    <dbReference type="NCBI Taxonomy" id="69332"/>
    <lineage>
        <taxon>Eukaryota</taxon>
        <taxon>Viridiplantae</taxon>
        <taxon>Streptophyta</taxon>
        <taxon>Charophyceae</taxon>
        <taxon>Charales</taxon>
        <taxon>Characeae</taxon>
        <taxon>Chara</taxon>
    </lineage>
</organism>
<keyword evidence="7" id="KW-1185">Reference proteome</keyword>
<accession>A0A388JZJ1</accession>
<dbReference type="PANTHER" id="PTHR46035">
    <property type="entry name" value="TETRATRICOPEPTIDE REPEAT PROTEIN 4"/>
    <property type="match status" value="1"/>
</dbReference>
<feature type="region of interest" description="Disordered" evidence="4">
    <location>
        <begin position="1"/>
        <end position="47"/>
    </location>
</feature>
<comment type="similarity">
    <text evidence="3">Belongs to the TTC4 family.</text>
</comment>
<dbReference type="InterPro" id="IPR044059">
    <property type="entry name" value="Csn1/TTC4_wheel"/>
</dbReference>
<dbReference type="Pfam" id="PF18972">
    <property type="entry name" value="Wheel"/>
    <property type="match status" value="1"/>
</dbReference>
<sequence>MKELGKRNRQRKKKNKEWEMPTTTTAKKKKKKKRKKKAWPQEQGNRLLKKGHNFYREALKLYTQAISQKSSIDANSSIYYANRAQVNLLLGNNRRAFEDAVQAVKHNPENVKAYFRGAKAALALDVLDGAADCCAKGLSKDQNNVELQKLQVTISEKRAKKELEARKEAASRAAAERIVNALSKRKVKIGPEAFREWTGGKRPWLDSDEILHFPVVLLYGEVMTADLIEDFSETDRFSAHLNQMFGEEAPPLEWDVRGEYTRRRIELYFQTNAYRTLSRPELVASFMEGQEGTARGGSAGAKEEESEERLDLLEKRWVKVDEKATLATVLSKTGHVIPGECGKERFCDGIVAETPHAPEVVVDRCCVSRGSVPWGPTRCALWPGEG</sequence>
<dbReference type="STRING" id="69332.A0A388JZJ1"/>
<proteinExistence type="inferred from homology"/>
<gene>
    <name evidence="6" type="ORF">CBR_g36953</name>
</gene>
<dbReference type="GO" id="GO:0030544">
    <property type="term" value="F:Hsp70 protein binding"/>
    <property type="evidence" value="ECO:0007669"/>
    <property type="project" value="TreeGrafter"/>
</dbReference>